<keyword evidence="2" id="KW-1185">Reference proteome</keyword>
<dbReference type="WBParaSite" id="jg20431">
    <property type="protein sequence ID" value="jg20431"/>
    <property type="gene ID" value="jg20431"/>
</dbReference>
<evidence type="ECO:0000313" key="2">
    <source>
        <dbReference type="Proteomes" id="UP000887574"/>
    </source>
</evidence>
<name>A0A915DIM0_9BILA</name>
<feature type="region of interest" description="Disordered" evidence="1">
    <location>
        <begin position="40"/>
        <end position="67"/>
    </location>
</feature>
<evidence type="ECO:0000313" key="3">
    <source>
        <dbReference type="WBParaSite" id="jg20431"/>
    </source>
</evidence>
<dbReference type="Proteomes" id="UP000887574">
    <property type="component" value="Unplaced"/>
</dbReference>
<reference evidence="3" key="1">
    <citation type="submission" date="2022-11" db="UniProtKB">
        <authorList>
            <consortium name="WormBaseParasite"/>
        </authorList>
    </citation>
    <scope>IDENTIFICATION</scope>
</reference>
<proteinExistence type="predicted"/>
<organism evidence="2 3">
    <name type="scientific">Ditylenchus dipsaci</name>
    <dbReference type="NCBI Taxonomy" id="166011"/>
    <lineage>
        <taxon>Eukaryota</taxon>
        <taxon>Metazoa</taxon>
        <taxon>Ecdysozoa</taxon>
        <taxon>Nematoda</taxon>
        <taxon>Chromadorea</taxon>
        <taxon>Rhabditida</taxon>
        <taxon>Tylenchina</taxon>
        <taxon>Tylenchomorpha</taxon>
        <taxon>Sphaerularioidea</taxon>
        <taxon>Anguinidae</taxon>
        <taxon>Anguininae</taxon>
        <taxon>Ditylenchus</taxon>
    </lineage>
</organism>
<evidence type="ECO:0000256" key="1">
    <source>
        <dbReference type="SAM" id="MobiDB-lite"/>
    </source>
</evidence>
<dbReference type="AlphaFoldDB" id="A0A915DIM0"/>
<accession>A0A915DIM0</accession>
<feature type="compositionally biased region" description="Basic and acidic residues" evidence="1">
    <location>
        <begin position="44"/>
        <end position="67"/>
    </location>
</feature>
<sequence length="67" mass="7579">MKKRIEKEKILVEGGAVGSIPGLEKEEELRTTKLILVWEGSGRGNDKQQRPSERMIRRGDCGDQKVN</sequence>
<protein>
    <submittedName>
        <fullName evidence="3">Uncharacterized protein</fullName>
    </submittedName>
</protein>